<sequence>MVDVLIYHTLCTSSHLHIQSRGHLVRPAKENFHHKISNANNLSFFEK</sequence>
<dbReference type="Proteomes" id="UP000004756">
    <property type="component" value="Unassembled WGS sequence"/>
</dbReference>
<comment type="caution">
    <text evidence="1">The sequence shown here is derived from an EMBL/GenBank/DDBJ whole genome shotgun (WGS) entry which is preliminary data.</text>
</comment>
<accession>C0D2K9</accession>
<dbReference type="EMBL" id="ACCJ01000268">
    <property type="protein sequence ID" value="EEG54436.1"/>
    <property type="molecule type" value="Genomic_DNA"/>
</dbReference>
<reference evidence="1 2" key="1">
    <citation type="submission" date="2009-02" db="EMBL/GenBank/DDBJ databases">
        <title>Draft genome sequence of Clostridium asparagiforme (DSM 15981).</title>
        <authorList>
            <person name="Sudarsanam P."/>
            <person name="Ley R."/>
            <person name="Guruge J."/>
            <person name="Turnbaugh P.J."/>
            <person name="Mahowald M."/>
            <person name="Liep D."/>
            <person name="Gordon J."/>
        </authorList>
    </citation>
    <scope>NUCLEOTIDE SEQUENCE [LARGE SCALE GENOMIC DNA]</scope>
    <source>
        <strain evidence="1 2">DSM 15981</strain>
    </source>
</reference>
<keyword evidence="2" id="KW-1185">Reference proteome</keyword>
<organism evidence="1 2">
    <name type="scientific">[Clostridium] asparagiforme DSM 15981</name>
    <dbReference type="NCBI Taxonomy" id="518636"/>
    <lineage>
        <taxon>Bacteria</taxon>
        <taxon>Bacillati</taxon>
        <taxon>Bacillota</taxon>
        <taxon>Clostridia</taxon>
        <taxon>Lachnospirales</taxon>
        <taxon>Lachnospiraceae</taxon>
        <taxon>Enterocloster</taxon>
    </lineage>
</organism>
<gene>
    <name evidence="1" type="ORF">CLOSTASPAR_03497</name>
</gene>
<protein>
    <submittedName>
        <fullName evidence="1">Uncharacterized protein</fullName>
    </submittedName>
</protein>
<name>C0D2K9_9FIRM</name>
<dbReference type="HOGENOM" id="CLU_3166277_0_0_9"/>
<evidence type="ECO:0000313" key="2">
    <source>
        <dbReference type="Proteomes" id="UP000004756"/>
    </source>
</evidence>
<evidence type="ECO:0000313" key="1">
    <source>
        <dbReference type="EMBL" id="EEG54436.1"/>
    </source>
</evidence>
<dbReference type="AlphaFoldDB" id="C0D2K9"/>
<proteinExistence type="predicted"/>